<keyword evidence="7" id="KW-0949">S-adenosyl-L-methionine</keyword>
<name>A0A8D8QN22_9HEMI</name>
<dbReference type="EMBL" id="HBUF01085129">
    <property type="protein sequence ID" value="CAG6634122.1"/>
    <property type="molecule type" value="Transcribed_RNA"/>
</dbReference>
<dbReference type="AlphaFoldDB" id="A0A8D8QN22"/>
<keyword evidence="8" id="KW-0732">Signal</keyword>
<dbReference type="EMBL" id="HBUF01085130">
    <property type="protein sequence ID" value="CAG6634124.1"/>
    <property type="molecule type" value="Transcribed_RNA"/>
</dbReference>
<feature type="signal peptide" evidence="8">
    <location>
        <begin position="1"/>
        <end position="25"/>
    </location>
</feature>
<dbReference type="InterPro" id="IPR000682">
    <property type="entry name" value="PCMT"/>
</dbReference>
<dbReference type="Gene3D" id="3.40.50.150">
    <property type="entry name" value="Vaccinia Virus protein VP39"/>
    <property type="match status" value="1"/>
</dbReference>
<reference evidence="9" key="1">
    <citation type="submission" date="2021-05" db="EMBL/GenBank/DDBJ databases">
        <authorList>
            <person name="Alioto T."/>
            <person name="Alioto T."/>
            <person name="Gomez Garrido J."/>
        </authorList>
    </citation>
    <scope>NUCLEOTIDE SEQUENCE</scope>
</reference>
<evidence type="ECO:0000313" key="9">
    <source>
        <dbReference type="EMBL" id="CAG6634122.1"/>
    </source>
</evidence>
<dbReference type="EMBL" id="HBUF01360187">
    <property type="protein sequence ID" value="CAG6720249.1"/>
    <property type="molecule type" value="Transcribed_RNA"/>
</dbReference>
<dbReference type="GO" id="GO:0005737">
    <property type="term" value="C:cytoplasm"/>
    <property type="evidence" value="ECO:0007669"/>
    <property type="project" value="UniProtKB-SubCell"/>
</dbReference>
<dbReference type="Pfam" id="PF01135">
    <property type="entry name" value="PCMT"/>
    <property type="match status" value="1"/>
</dbReference>
<evidence type="ECO:0000256" key="6">
    <source>
        <dbReference type="ARBA" id="ARBA00022679"/>
    </source>
</evidence>
<keyword evidence="5 9" id="KW-0489">Methyltransferase</keyword>
<dbReference type="EC" id="2.1.1.77" evidence="3"/>
<evidence type="ECO:0000256" key="2">
    <source>
        <dbReference type="ARBA" id="ARBA00005369"/>
    </source>
</evidence>
<dbReference type="PANTHER" id="PTHR11579">
    <property type="entry name" value="PROTEIN-L-ISOASPARTATE O-METHYLTRANSFERASE"/>
    <property type="match status" value="1"/>
</dbReference>
<dbReference type="SUPFAM" id="SSF53335">
    <property type="entry name" value="S-adenosyl-L-methionine-dependent methyltransferases"/>
    <property type="match status" value="1"/>
</dbReference>
<evidence type="ECO:0000256" key="8">
    <source>
        <dbReference type="SAM" id="SignalP"/>
    </source>
</evidence>
<dbReference type="CDD" id="cd02440">
    <property type="entry name" value="AdoMet_MTases"/>
    <property type="match status" value="1"/>
</dbReference>
<dbReference type="InterPro" id="IPR029063">
    <property type="entry name" value="SAM-dependent_MTases_sf"/>
</dbReference>
<dbReference type="GO" id="GO:0032259">
    <property type="term" value="P:methylation"/>
    <property type="evidence" value="ECO:0007669"/>
    <property type="project" value="UniProtKB-KW"/>
</dbReference>
<protein>
    <recommendedName>
        <fullName evidence="3">protein-L-isoaspartate(D-aspartate) O-methyltransferase</fullName>
        <ecNumber evidence="3">2.1.1.77</ecNumber>
    </recommendedName>
</protein>
<feature type="chain" id="PRO_5036261770" description="protein-L-isoaspartate(D-aspartate) O-methyltransferase" evidence="8">
    <location>
        <begin position="26"/>
        <end position="325"/>
    </location>
</feature>
<dbReference type="GO" id="GO:0004719">
    <property type="term" value="F:protein-L-isoaspartate (D-aspartate) O-methyltransferase activity"/>
    <property type="evidence" value="ECO:0007669"/>
    <property type="project" value="UniProtKB-EC"/>
</dbReference>
<accession>A0A8D8QN22</accession>
<dbReference type="PANTHER" id="PTHR11579:SF0">
    <property type="entry name" value="PROTEIN-L-ISOASPARTATE(D-ASPARTATE) O-METHYLTRANSFERASE"/>
    <property type="match status" value="1"/>
</dbReference>
<evidence type="ECO:0000256" key="1">
    <source>
        <dbReference type="ARBA" id="ARBA00004496"/>
    </source>
</evidence>
<evidence type="ECO:0000256" key="5">
    <source>
        <dbReference type="ARBA" id="ARBA00022603"/>
    </source>
</evidence>
<organism evidence="9">
    <name type="scientific">Cacopsylla melanoneura</name>
    <dbReference type="NCBI Taxonomy" id="428564"/>
    <lineage>
        <taxon>Eukaryota</taxon>
        <taxon>Metazoa</taxon>
        <taxon>Ecdysozoa</taxon>
        <taxon>Arthropoda</taxon>
        <taxon>Hexapoda</taxon>
        <taxon>Insecta</taxon>
        <taxon>Pterygota</taxon>
        <taxon>Neoptera</taxon>
        <taxon>Paraneoptera</taxon>
        <taxon>Hemiptera</taxon>
        <taxon>Sternorrhyncha</taxon>
        <taxon>Psylloidea</taxon>
        <taxon>Psyllidae</taxon>
        <taxon>Psyllinae</taxon>
        <taxon>Cacopsylla</taxon>
    </lineage>
</organism>
<evidence type="ECO:0000256" key="3">
    <source>
        <dbReference type="ARBA" id="ARBA00011890"/>
    </source>
</evidence>
<proteinExistence type="inferred from homology"/>
<sequence length="325" mass="37338">MLTMNLNLFCIAALCFLYNIEVNEGKKKWRICAGKYKQRRGPFGDNSMNQKSLYRYRDNNTNMANYLRDWKYIQWERVREVFLKVDRKDFVYDMPYQDIPKHLGYCSWISSPHTVAHILDLCYLNLHRGAKVLEIGSGSGYMATLMAHLVGPKGHVTGLEHMIDICIESIANISLNHIGLIENQTIDIIHKDGRNGHAEGGPYDCIIASCAYPEWPTHLEDQLANGGRLVVPVGREGELQNLTIMDKLLKGTKYWFVEEHCSFEPLMYADQQEKRFIANQHFATVSDQLSTTPLVLDQHWINSEALSDKSAYQRLKNSSDMQGSW</sequence>
<dbReference type="EMBL" id="HBUF01275038">
    <property type="protein sequence ID" value="CAG6686137.1"/>
    <property type="molecule type" value="Transcribed_RNA"/>
</dbReference>
<keyword evidence="4" id="KW-0963">Cytoplasm</keyword>
<evidence type="ECO:0000256" key="4">
    <source>
        <dbReference type="ARBA" id="ARBA00022490"/>
    </source>
</evidence>
<keyword evidence="6 9" id="KW-0808">Transferase</keyword>
<evidence type="ECO:0000256" key="7">
    <source>
        <dbReference type="ARBA" id="ARBA00022691"/>
    </source>
</evidence>
<comment type="similarity">
    <text evidence="2">Belongs to the methyltransferase superfamily. L-isoaspartyl/D-aspartyl protein methyltransferase family.</text>
</comment>
<comment type="subcellular location">
    <subcellularLocation>
        <location evidence="1">Cytoplasm</location>
    </subcellularLocation>
</comment>